<comment type="caution">
    <text evidence="2">The sequence shown here is derived from an EMBL/GenBank/DDBJ whole genome shotgun (WGS) entry which is preliminary data.</text>
</comment>
<dbReference type="AlphaFoldDB" id="A0AAD6LZS7"/>
<dbReference type="Proteomes" id="UP001164929">
    <property type="component" value="Chromosome 13"/>
</dbReference>
<evidence type="ECO:0000313" key="1">
    <source>
        <dbReference type="EMBL" id="KAJ6976106.1"/>
    </source>
</evidence>
<sequence length="57" mass="6756">MAIAWRRKIVCSIISSAMPKLWHRKTPTKSFLQIKFRILPSSLHCFSRELKSQFLHT</sequence>
<protein>
    <submittedName>
        <fullName evidence="2">Uncharacterized protein</fullName>
    </submittedName>
</protein>
<organism evidence="2 3">
    <name type="scientific">Populus alba x Populus x berolinensis</name>
    <dbReference type="NCBI Taxonomy" id="444605"/>
    <lineage>
        <taxon>Eukaryota</taxon>
        <taxon>Viridiplantae</taxon>
        <taxon>Streptophyta</taxon>
        <taxon>Embryophyta</taxon>
        <taxon>Tracheophyta</taxon>
        <taxon>Spermatophyta</taxon>
        <taxon>Magnoliopsida</taxon>
        <taxon>eudicotyledons</taxon>
        <taxon>Gunneridae</taxon>
        <taxon>Pentapetalae</taxon>
        <taxon>rosids</taxon>
        <taxon>fabids</taxon>
        <taxon>Malpighiales</taxon>
        <taxon>Salicaceae</taxon>
        <taxon>Saliceae</taxon>
        <taxon>Populus</taxon>
    </lineage>
</organism>
<evidence type="ECO:0000313" key="2">
    <source>
        <dbReference type="EMBL" id="KAJ6976107.1"/>
    </source>
</evidence>
<gene>
    <name evidence="1" type="ORF">NC653_031821</name>
    <name evidence="2" type="ORF">NC653_031822</name>
</gene>
<proteinExistence type="predicted"/>
<name>A0AAD6LZS7_9ROSI</name>
<accession>A0AAD6LZS7</accession>
<dbReference type="EMBL" id="JAQIZT010000013">
    <property type="protein sequence ID" value="KAJ6976106.1"/>
    <property type="molecule type" value="Genomic_DNA"/>
</dbReference>
<evidence type="ECO:0000313" key="3">
    <source>
        <dbReference type="Proteomes" id="UP001164929"/>
    </source>
</evidence>
<dbReference type="EMBL" id="JAQIZT010000013">
    <property type="protein sequence ID" value="KAJ6976107.1"/>
    <property type="molecule type" value="Genomic_DNA"/>
</dbReference>
<keyword evidence="3" id="KW-1185">Reference proteome</keyword>
<reference evidence="2" key="1">
    <citation type="journal article" date="2023" name="Mol. Ecol. Resour.">
        <title>Chromosome-level genome assembly of a triploid poplar Populus alba 'Berolinensis'.</title>
        <authorList>
            <person name="Chen S."/>
            <person name="Yu Y."/>
            <person name="Wang X."/>
            <person name="Wang S."/>
            <person name="Zhang T."/>
            <person name="Zhou Y."/>
            <person name="He R."/>
            <person name="Meng N."/>
            <person name="Wang Y."/>
            <person name="Liu W."/>
            <person name="Liu Z."/>
            <person name="Liu J."/>
            <person name="Guo Q."/>
            <person name="Huang H."/>
            <person name="Sederoff R.R."/>
            <person name="Wang G."/>
            <person name="Qu G."/>
            <person name="Chen S."/>
        </authorList>
    </citation>
    <scope>NUCLEOTIDE SEQUENCE</scope>
    <source>
        <strain evidence="2">SC-2020</strain>
    </source>
</reference>